<evidence type="ECO:0000256" key="9">
    <source>
        <dbReference type="ARBA" id="ARBA00023136"/>
    </source>
</evidence>
<dbReference type="PANTHER" id="PTHR12428:SF65">
    <property type="entry name" value="CYTOCHROME C OXIDASE ASSEMBLY PROTEIN COX18, MITOCHONDRIAL"/>
    <property type="match status" value="1"/>
</dbReference>
<protein>
    <recommendedName>
        <fullName evidence="3 13">Membrane protein insertase YidC</fullName>
    </recommendedName>
    <alternativeName>
        <fullName evidence="12 13">Foldase YidC</fullName>
    </alternativeName>
    <alternativeName>
        <fullName evidence="11 13">Membrane integrase YidC</fullName>
    </alternativeName>
    <alternativeName>
        <fullName evidence="13">Membrane protein YidC</fullName>
    </alternativeName>
</protein>
<gene>
    <name evidence="13" type="primary">yidC</name>
    <name evidence="16" type="ORF">DVT68_11470</name>
</gene>
<evidence type="ECO:0000259" key="14">
    <source>
        <dbReference type="Pfam" id="PF02096"/>
    </source>
</evidence>
<evidence type="ECO:0000256" key="8">
    <source>
        <dbReference type="ARBA" id="ARBA00022989"/>
    </source>
</evidence>
<evidence type="ECO:0000313" key="17">
    <source>
        <dbReference type="Proteomes" id="UP000254711"/>
    </source>
</evidence>
<evidence type="ECO:0000256" key="6">
    <source>
        <dbReference type="ARBA" id="ARBA00022692"/>
    </source>
</evidence>
<keyword evidence="17" id="KW-1185">Reference proteome</keyword>
<evidence type="ECO:0000256" key="1">
    <source>
        <dbReference type="ARBA" id="ARBA00004429"/>
    </source>
</evidence>
<feature type="domain" description="Membrane insertase YidC/Oxa/ALB C-terminal" evidence="14">
    <location>
        <begin position="374"/>
        <end position="554"/>
    </location>
</feature>
<keyword evidence="4 13" id="KW-0813">Transport</keyword>
<evidence type="ECO:0000256" key="2">
    <source>
        <dbReference type="ARBA" id="ARBA00010527"/>
    </source>
</evidence>
<feature type="domain" description="Membrane insertase YidC N-terminal" evidence="15">
    <location>
        <begin position="75"/>
        <end position="363"/>
    </location>
</feature>
<comment type="subunit">
    <text evidence="13">Interacts with the Sec translocase complex via SecD. Specifically interacts with transmembrane segments of nascent integral membrane proteins during membrane integration.</text>
</comment>
<keyword evidence="5 13" id="KW-1003">Cell membrane</keyword>
<dbReference type="InterPro" id="IPR047196">
    <property type="entry name" value="YidC_ALB_C"/>
</dbReference>
<organism evidence="16 17">
    <name type="scientific">Dyella solisilvae</name>
    <dbReference type="NCBI Taxonomy" id="1920168"/>
    <lineage>
        <taxon>Bacteria</taxon>
        <taxon>Pseudomonadati</taxon>
        <taxon>Pseudomonadota</taxon>
        <taxon>Gammaproteobacteria</taxon>
        <taxon>Lysobacterales</taxon>
        <taxon>Rhodanobacteraceae</taxon>
        <taxon>Dyella</taxon>
    </lineage>
</organism>
<sequence length="566" mass="61869">MNQTRTFLLFALVAVAYLLFSAWDKDYGRHPPVVAASSGAATPAAADGSVPGATAAAPAPAVQPGAVSEVSAQLVTITTDVLRLTVDTRGGSVVRSELLDFSSVPRTRQQPEPPPVRLLDDDSAQFFVAQSGLVSNQGEAPDHRAVFQAAQTTYALAQGQDELKVDLTWQDAAGLKVTKTFALKRGSYVVGVQQKIENGGSAAWQGNAYRQLQRVAPVQQRTWWQNFSDPSSRSFNGAAWFSPEDKLSTLPFADFAKKPLNHTITGGWASMLQHYFFVAWIPEAQEPSTFSTGVINPDTAQPVYLIRAMGPSLTVAPGQSLVTAARLYIGPKAQGTLDTIAPGLDLTSNYGWLTVVAQPLHWLLSQLHAISGNWGVAIILLVILLKGALWKLTAAQFRSGAKMRKLQPRVNALKERYGDDKMKMQQAMMELYKKEKVNPMSGCLPVLVTMPVFFGLYRVLMESVELRHAPFFGWIHDLSAPDPLFVLPVLYILVMMATQWLSPSAAGMDPAQQKMMKVMPVVFGFMFLFFPAGLVLYWVINGLISLAQQWLITRSVDRADEKATAA</sequence>
<dbReference type="Proteomes" id="UP000254711">
    <property type="component" value="Unassembled WGS sequence"/>
</dbReference>
<comment type="similarity">
    <text evidence="2 13">Belongs to the OXA1/ALB3/YidC family. Type 1 subfamily.</text>
</comment>
<evidence type="ECO:0000256" key="11">
    <source>
        <dbReference type="ARBA" id="ARBA00033245"/>
    </source>
</evidence>
<dbReference type="Gene3D" id="2.70.98.90">
    <property type="match status" value="1"/>
</dbReference>
<dbReference type="NCBIfam" id="TIGR03592">
    <property type="entry name" value="yidC_oxa1_cterm"/>
    <property type="match status" value="1"/>
</dbReference>
<evidence type="ECO:0000256" key="5">
    <source>
        <dbReference type="ARBA" id="ARBA00022475"/>
    </source>
</evidence>
<dbReference type="Pfam" id="PF02096">
    <property type="entry name" value="60KD_IMP"/>
    <property type="match status" value="1"/>
</dbReference>
<keyword evidence="6 13" id="KW-0812">Transmembrane</keyword>
<dbReference type="PRINTS" id="PR00701">
    <property type="entry name" value="60KDINNERMP"/>
</dbReference>
<keyword evidence="7 13" id="KW-0653">Protein transport</keyword>
<keyword evidence="8 13" id="KW-1133">Transmembrane helix</keyword>
<feature type="transmembrane region" description="Helical" evidence="13">
    <location>
        <begin position="480"/>
        <end position="501"/>
    </location>
</feature>
<dbReference type="InterPro" id="IPR019998">
    <property type="entry name" value="Membr_insert_YidC"/>
</dbReference>
<dbReference type="CDD" id="cd20070">
    <property type="entry name" value="5TM_YidC_Alb3"/>
    <property type="match status" value="1"/>
</dbReference>
<dbReference type="GO" id="GO:0005886">
    <property type="term" value="C:plasma membrane"/>
    <property type="evidence" value="ECO:0007669"/>
    <property type="project" value="UniProtKB-SubCell"/>
</dbReference>
<dbReference type="HAMAP" id="MF_01810">
    <property type="entry name" value="YidC_type1"/>
    <property type="match status" value="1"/>
</dbReference>
<name>A0A370K8Y0_9GAMM</name>
<comment type="caution">
    <text evidence="16">The sequence shown here is derived from an EMBL/GenBank/DDBJ whole genome shotgun (WGS) entry which is preliminary data.</text>
</comment>
<dbReference type="InterPro" id="IPR038221">
    <property type="entry name" value="YidC_periplasmic_sf"/>
</dbReference>
<dbReference type="CDD" id="cd19961">
    <property type="entry name" value="EcYidC-like_peri"/>
    <property type="match status" value="1"/>
</dbReference>
<dbReference type="Pfam" id="PF14849">
    <property type="entry name" value="YidC_periplas"/>
    <property type="match status" value="1"/>
</dbReference>
<reference evidence="16 17" key="1">
    <citation type="submission" date="2018-07" db="EMBL/GenBank/DDBJ databases">
        <title>Dyella solisilvae sp. nov., isolated from the pine and broad-leaved mixed forest soil.</title>
        <authorList>
            <person name="Gao Z."/>
            <person name="Qiu L."/>
        </authorList>
    </citation>
    <scope>NUCLEOTIDE SEQUENCE [LARGE SCALE GENOMIC DNA]</scope>
    <source>
        <strain evidence="16 17">DHG54</strain>
    </source>
</reference>
<dbReference type="GO" id="GO:0032977">
    <property type="term" value="F:membrane insertase activity"/>
    <property type="evidence" value="ECO:0007669"/>
    <property type="project" value="InterPro"/>
</dbReference>
<feature type="transmembrane region" description="Helical" evidence="13">
    <location>
        <begin position="521"/>
        <end position="540"/>
    </location>
</feature>
<comment type="function">
    <text evidence="13">Required for the insertion and/or proper folding and/or complex formation of integral membrane proteins into the membrane. Involved in integration of membrane proteins that insert both dependently and independently of the Sec translocase complex, as well as at least some lipoproteins. Aids folding of multispanning membrane proteins.</text>
</comment>
<evidence type="ECO:0000256" key="12">
    <source>
        <dbReference type="ARBA" id="ARBA00033342"/>
    </source>
</evidence>
<evidence type="ECO:0000256" key="3">
    <source>
        <dbReference type="ARBA" id="ARBA00015325"/>
    </source>
</evidence>
<evidence type="ECO:0000313" key="16">
    <source>
        <dbReference type="EMBL" id="RDI99092.1"/>
    </source>
</evidence>
<keyword evidence="10 13" id="KW-0143">Chaperone</keyword>
<accession>A0A370K8Y0</accession>
<dbReference type="InterPro" id="IPR028053">
    <property type="entry name" value="Membr_insert_YidC_N"/>
</dbReference>
<evidence type="ECO:0000259" key="15">
    <source>
        <dbReference type="Pfam" id="PF14849"/>
    </source>
</evidence>
<keyword evidence="9 13" id="KW-0472">Membrane</keyword>
<dbReference type="RefSeq" id="WP_114825179.1">
    <property type="nucleotide sequence ID" value="NZ_QQSY01000002.1"/>
</dbReference>
<feature type="transmembrane region" description="Helical" evidence="13">
    <location>
        <begin position="437"/>
        <end position="460"/>
    </location>
</feature>
<evidence type="ECO:0000256" key="10">
    <source>
        <dbReference type="ARBA" id="ARBA00023186"/>
    </source>
</evidence>
<evidence type="ECO:0000256" key="7">
    <source>
        <dbReference type="ARBA" id="ARBA00022927"/>
    </source>
</evidence>
<dbReference type="AlphaFoldDB" id="A0A370K8Y0"/>
<dbReference type="PANTHER" id="PTHR12428">
    <property type="entry name" value="OXA1"/>
    <property type="match status" value="1"/>
</dbReference>
<dbReference type="GO" id="GO:0015031">
    <property type="term" value="P:protein transport"/>
    <property type="evidence" value="ECO:0007669"/>
    <property type="project" value="UniProtKB-KW"/>
</dbReference>
<dbReference type="NCBIfam" id="NF002352">
    <property type="entry name" value="PRK01318.1-3"/>
    <property type="match status" value="1"/>
</dbReference>
<dbReference type="EMBL" id="QQSY01000002">
    <property type="protein sequence ID" value="RDI99092.1"/>
    <property type="molecule type" value="Genomic_DNA"/>
</dbReference>
<evidence type="ECO:0000256" key="13">
    <source>
        <dbReference type="HAMAP-Rule" id="MF_01810"/>
    </source>
</evidence>
<dbReference type="GO" id="GO:0051205">
    <property type="term" value="P:protein insertion into membrane"/>
    <property type="evidence" value="ECO:0007669"/>
    <property type="project" value="TreeGrafter"/>
</dbReference>
<evidence type="ECO:0000256" key="4">
    <source>
        <dbReference type="ARBA" id="ARBA00022448"/>
    </source>
</evidence>
<proteinExistence type="inferred from homology"/>
<dbReference type="PRINTS" id="PR01900">
    <property type="entry name" value="YIDCPROTEIN"/>
</dbReference>
<comment type="subcellular location">
    <subcellularLocation>
        <location evidence="1">Cell inner membrane</location>
        <topology evidence="1">Multi-pass membrane protein</topology>
    </subcellularLocation>
    <subcellularLocation>
        <location evidence="13">Cell membrane</location>
        <topology evidence="13">Multi-pass membrane protein</topology>
    </subcellularLocation>
</comment>
<dbReference type="NCBIfam" id="TIGR03593">
    <property type="entry name" value="yidC_nterm"/>
    <property type="match status" value="1"/>
</dbReference>
<dbReference type="InterPro" id="IPR001708">
    <property type="entry name" value="YidC/ALB3/OXA1/COX18"/>
</dbReference>
<feature type="transmembrane region" description="Helical" evidence="13">
    <location>
        <begin position="374"/>
        <end position="394"/>
    </location>
</feature>
<dbReference type="InterPro" id="IPR028055">
    <property type="entry name" value="YidC/Oxa/ALB_C"/>
</dbReference>
<dbReference type="OrthoDB" id="9780552at2"/>